<dbReference type="EMBL" id="JACNYK010000002">
    <property type="protein sequence ID" value="MBD1425772.1"/>
    <property type="molecule type" value="Genomic_DNA"/>
</dbReference>
<keyword evidence="2" id="KW-1185">Reference proteome</keyword>
<reference evidence="1 2" key="1">
    <citation type="submission" date="2020-08" db="EMBL/GenBank/DDBJ databases">
        <title>Sphingobacterium sp. DN00404 isolated from aquaculture water.</title>
        <authorList>
            <person name="Zhang M."/>
        </authorList>
    </citation>
    <scope>NUCLEOTIDE SEQUENCE [LARGE SCALE GENOMIC DNA]</scope>
    <source>
        <strain evidence="1 2">KCTC 32294</strain>
    </source>
</reference>
<organism evidence="1 2">
    <name type="scientific">Sphingobacterium arenae</name>
    <dbReference type="NCBI Taxonomy" id="1280598"/>
    <lineage>
        <taxon>Bacteria</taxon>
        <taxon>Pseudomonadati</taxon>
        <taxon>Bacteroidota</taxon>
        <taxon>Sphingobacteriia</taxon>
        <taxon>Sphingobacteriales</taxon>
        <taxon>Sphingobacteriaceae</taxon>
        <taxon>Sphingobacterium</taxon>
    </lineage>
</organism>
<dbReference type="SUPFAM" id="SSF101386">
    <property type="entry name" value="all-alpha NTP pyrophosphatases"/>
    <property type="match status" value="1"/>
</dbReference>
<gene>
    <name evidence="1" type="ORF">H8B17_09280</name>
</gene>
<dbReference type="Pfam" id="PF12643">
    <property type="entry name" value="MazG-like"/>
    <property type="match status" value="1"/>
</dbReference>
<evidence type="ECO:0008006" key="3">
    <source>
        <dbReference type="Google" id="ProtNLM"/>
    </source>
</evidence>
<dbReference type="InterPro" id="IPR025984">
    <property type="entry name" value="DCTPP"/>
</dbReference>
<comment type="caution">
    <text evidence="1">The sequence shown here is derived from an EMBL/GenBank/DDBJ whole genome shotgun (WGS) entry which is preliminary data.</text>
</comment>
<proteinExistence type="predicted"/>
<dbReference type="Proteomes" id="UP000606494">
    <property type="component" value="Unassembled WGS sequence"/>
</dbReference>
<dbReference type="Gene3D" id="1.10.287.1080">
    <property type="entry name" value="MazG-like"/>
    <property type="match status" value="1"/>
</dbReference>
<sequence>MEACELRELYLWKVNEEAHPEKLKEELADVLMYALLLADKRGLDTTEILSGFKLS</sequence>
<accession>A0ABR7Y396</accession>
<evidence type="ECO:0000313" key="2">
    <source>
        <dbReference type="Proteomes" id="UP000606494"/>
    </source>
</evidence>
<evidence type="ECO:0000313" key="1">
    <source>
        <dbReference type="EMBL" id="MBD1425772.1"/>
    </source>
</evidence>
<dbReference type="RefSeq" id="WP_190309473.1">
    <property type="nucleotide sequence ID" value="NZ_JACNYK010000002.1"/>
</dbReference>
<name>A0ABR7Y396_9SPHI</name>
<protein>
    <recommendedName>
        <fullName evidence="3">Nucleotide pyrophosphohydrolase</fullName>
    </recommendedName>
</protein>